<evidence type="ECO:0000313" key="4">
    <source>
        <dbReference type="Proteomes" id="UP001275440"/>
    </source>
</evidence>
<keyword evidence="2" id="KW-1133">Transmembrane helix</keyword>
<gene>
    <name evidence="3" type="ORF">F8M49_23165</name>
</gene>
<keyword evidence="2" id="KW-0472">Membrane</keyword>
<dbReference type="Proteomes" id="UP001275440">
    <property type="component" value="Unassembled WGS sequence"/>
</dbReference>
<evidence type="ECO:0008006" key="5">
    <source>
        <dbReference type="Google" id="ProtNLM"/>
    </source>
</evidence>
<organism evidence="3 4">
    <name type="scientific">Rhodococcus zopfii</name>
    <dbReference type="NCBI Taxonomy" id="43772"/>
    <lineage>
        <taxon>Bacteria</taxon>
        <taxon>Bacillati</taxon>
        <taxon>Actinomycetota</taxon>
        <taxon>Actinomycetes</taxon>
        <taxon>Mycobacteriales</taxon>
        <taxon>Nocardiaceae</taxon>
        <taxon>Rhodococcus</taxon>
    </lineage>
</organism>
<feature type="compositionally biased region" description="Low complexity" evidence="1">
    <location>
        <begin position="10"/>
        <end position="23"/>
    </location>
</feature>
<feature type="transmembrane region" description="Helical" evidence="2">
    <location>
        <begin position="182"/>
        <end position="209"/>
    </location>
</feature>
<comment type="caution">
    <text evidence="3">The sequence shown here is derived from an EMBL/GenBank/DDBJ whole genome shotgun (WGS) entry which is preliminary data.</text>
</comment>
<dbReference type="EMBL" id="WBMO01000005">
    <property type="protein sequence ID" value="MDV2477556.1"/>
    <property type="molecule type" value="Genomic_DNA"/>
</dbReference>
<evidence type="ECO:0000313" key="3">
    <source>
        <dbReference type="EMBL" id="MDV2477556.1"/>
    </source>
</evidence>
<keyword evidence="4" id="KW-1185">Reference proteome</keyword>
<evidence type="ECO:0000256" key="2">
    <source>
        <dbReference type="SAM" id="Phobius"/>
    </source>
</evidence>
<feature type="transmembrane region" description="Helical" evidence="2">
    <location>
        <begin position="78"/>
        <end position="98"/>
    </location>
</feature>
<feature type="transmembrane region" description="Helical" evidence="2">
    <location>
        <begin position="136"/>
        <end position="161"/>
    </location>
</feature>
<feature type="region of interest" description="Disordered" evidence="1">
    <location>
        <begin position="1"/>
        <end position="23"/>
    </location>
</feature>
<evidence type="ECO:0000256" key="1">
    <source>
        <dbReference type="SAM" id="MobiDB-lite"/>
    </source>
</evidence>
<sequence>MLRRGTTRLPPGSFSSPSPGYSPAPTQLSVGDAISYGWSKFSQNAGVWIGFMVVAFVIQGVINLIFGGFDTSGEFTLWRAIGAVVGAIVGYLIQAAYVRGALHEIDGNKPAFGSFFQFTNVAAVIIASVIVALATIIGFVLLIIPGLIVLFLTWWTLPFVIDRNQDAIAAIKSSVQAVSSNVGTLLLLALAVVGLNIVGALLCGLGLLVSVPVTIIASTYAYRVTTGGPVAP</sequence>
<accession>A0ABU3WU65</accession>
<dbReference type="InterPro" id="IPR010380">
    <property type="entry name" value="DUF975"/>
</dbReference>
<name>A0ABU3WU65_9NOCA</name>
<feature type="transmembrane region" description="Helical" evidence="2">
    <location>
        <begin position="45"/>
        <end position="66"/>
    </location>
</feature>
<protein>
    <recommendedName>
        <fullName evidence="5">Proline rich protein</fullName>
    </recommendedName>
</protein>
<keyword evidence="2" id="KW-0812">Transmembrane</keyword>
<proteinExistence type="predicted"/>
<dbReference type="PANTHER" id="PTHR40076:SF1">
    <property type="entry name" value="MEMBRANE PROTEIN"/>
    <property type="match status" value="1"/>
</dbReference>
<feature type="transmembrane region" description="Helical" evidence="2">
    <location>
        <begin position="110"/>
        <end position="130"/>
    </location>
</feature>
<reference evidence="3 4" key="1">
    <citation type="submission" date="2019-10" db="EMBL/GenBank/DDBJ databases">
        <title>Draft Genome Assembly of Rhodococcus zopfii DSM44189.</title>
        <authorList>
            <person name="Sutton J.M."/>
            <person name="Akob D.M."/>
            <person name="Bushman T.J."/>
        </authorList>
    </citation>
    <scope>NUCLEOTIDE SEQUENCE [LARGE SCALE GENOMIC DNA]</scope>
    <source>
        <strain evidence="3 4">DSM 44189</strain>
    </source>
</reference>
<dbReference type="PANTHER" id="PTHR40076">
    <property type="entry name" value="MEMBRANE PROTEIN-RELATED"/>
    <property type="match status" value="1"/>
</dbReference>